<keyword evidence="2" id="KW-1185">Reference proteome</keyword>
<dbReference type="KEGG" id="scc:Spico_0009"/>
<protein>
    <recommendedName>
        <fullName evidence="3">Shikimate dehydrogenase</fullName>
    </recommendedName>
</protein>
<dbReference type="SUPFAM" id="SSF51735">
    <property type="entry name" value="NAD(P)-binding Rossmann-fold domains"/>
    <property type="match status" value="1"/>
</dbReference>
<dbReference type="InterPro" id="IPR036291">
    <property type="entry name" value="NAD(P)-bd_dom_sf"/>
</dbReference>
<evidence type="ECO:0000313" key="2">
    <source>
        <dbReference type="Proteomes" id="UP000007939"/>
    </source>
</evidence>
<organism evidence="1 2">
    <name type="scientific">Parasphaerochaeta coccoides (strain ATCC BAA-1237 / DSM 17374 / SPN1)</name>
    <name type="common">Sphaerochaeta coccoides</name>
    <dbReference type="NCBI Taxonomy" id="760011"/>
    <lineage>
        <taxon>Bacteria</taxon>
        <taxon>Pseudomonadati</taxon>
        <taxon>Spirochaetota</taxon>
        <taxon>Spirochaetia</taxon>
        <taxon>Spirochaetales</taxon>
        <taxon>Sphaerochaetaceae</taxon>
        <taxon>Parasphaerochaeta</taxon>
    </lineage>
</organism>
<reference evidence="1 2" key="2">
    <citation type="journal article" date="2012" name="Stand. Genomic Sci.">
        <title>Complete genome sequence of the termite hindgut bacterium Spirochaeta coccoides type strain (SPN1(T)), reclassification in the genus Sphaerochaeta as Sphaerochaeta coccoides comb. nov. and emendations of the family Spirochaetaceae and the genus Sphaerochaeta.</title>
        <authorList>
            <person name="Abt B."/>
            <person name="Han C."/>
            <person name="Scheuner C."/>
            <person name="Lu M."/>
            <person name="Lapidus A."/>
            <person name="Nolan M."/>
            <person name="Lucas S."/>
            <person name="Hammon N."/>
            <person name="Deshpande S."/>
            <person name="Cheng J.F."/>
            <person name="Tapia R."/>
            <person name="Goodwin L.A."/>
            <person name="Pitluck S."/>
            <person name="Liolios K."/>
            <person name="Pagani I."/>
            <person name="Ivanova N."/>
            <person name="Mavromatis K."/>
            <person name="Mikhailova N."/>
            <person name="Huntemann M."/>
            <person name="Pati A."/>
            <person name="Chen A."/>
            <person name="Palaniappan K."/>
            <person name="Land M."/>
            <person name="Hauser L."/>
            <person name="Brambilla E.M."/>
            <person name="Rohde M."/>
            <person name="Spring S."/>
            <person name="Gronow S."/>
            <person name="Goker M."/>
            <person name="Woyke T."/>
            <person name="Bristow J."/>
            <person name="Eisen J.A."/>
            <person name="Markowitz V."/>
            <person name="Hugenholtz P."/>
            <person name="Kyrpides N.C."/>
            <person name="Klenk H.P."/>
            <person name="Detter J.C."/>
        </authorList>
    </citation>
    <scope>NUCLEOTIDE SEQUENCE [LARGE SCALE GENOMIC DNA]</scope>
    <source>
        <strain evidence="2">ATCC BAA-1237 / DSM 17374 / SPN1</strain>
    </source>
</reference>
<dbReference type="eggNOG" id="COG0169">
    <property type="taxonomic scope" value="Bacteria"/>
</dbReference>
<name>F4GI92_PARC1</name>
<dbReference type="Proteomes" id="UP000007939">
    <property type="component" value="Chromosome"/>
</dbReference>
<dbReference type="Gene3D" id="3.40.50.720">
    <property type="entry name" value="NAD(P)-binding Rossmann-like Domain"/>
    <property type="match status" value="1"/>
</dbReference>
<proteinExistence type="predicted"/>
<dbReference type="OrthoDB" id="8990234at2"/>
<gene>
    <name evidence="1" type="ordered locus">Spico_0009</name>
</gene>
<dbReference type="EMBL" id="CP002659">
    <property type="protein sequence ID" value="AEC01251.1"/>
    <property type="molecule type" value="Genomic_DNA"/>
</dbReference>
<dbReference type="AlphaFoldDB" id="F4GI92"/>
<sequence length="314" mass="35291">MYIPAAKPTMYFIGVTTGKSSIMKVFPEWMKYFGIDAMIKGIDFLPHDDPQKYRDVVSFIKEDPKSLGALITTHKIDCFRASREMFDDADDYATLLGEASSISKRGNQLWAHAKDPISSGLALEAFMPKQHWIENPEATMLILGAGGSSLALTLYLINKAKTSKDVPKNIIVTNRSEKRLNEMKLLHSRFDMPFTITYCLCPTEADNDKHVENLAEGSLIINATGLGKDGPGSPLTNDVLFPKNSYVWEFNYRGDLVFLEQAAAQKESRNLVIEDGWIYFIHGWTQVISEVFHIDIPSEGPTFEKLSDIARSIR</sequence>
<evidence type="ECO:0008006" key="3">
    <source>
        <dbReference type="Google" id="ProtNLM"/>
    </source>
</evidence>
<dbReference type="STRING" id="760011.Spico_0009"/>
<evidence type="ECO:0000313" key="1">
    <source>
        <dbReference type="EMBL" id="AEC01251.1"/>
    </source>
</evidence>
<reference evidence="2" key="1">
    <citation type="submission" date="2011-04" db="EMBL/GenBank/DDBJ databases">
        <title>The complete genome of Spirochaeta coccoides DSM 17374.</title>
        <authorList>
            <person name="Lucas S."/>
            <person name="Copeland A."/>
            <person name="Lapidus A."/>
            <person name="Bruce D."/>
            <person name="Goodwin L."/>
            <person name="Pitluck S."/>
            <person name="Peters L."/>
            <person name="Kyrpides N."/>
            <person name="Mavromatis K."/>
            <person name="Pagani I."/>
            <person name="Ivanova N."/>
            <person name="Ovchinnikova G."/>
            <person name="Lu M."/>
            <person name="Detter J.C."/>
            <person name="Tapia R."/>
            <person name="Han C."/>
            <person name="Land M."/>
            <person name="Hauser L."/>
            <person name="Markowitz V."/>
            <person name="Cheng J.-F."/>
            <person name="Hugenholtz P."/>
            <person name="Woyke T."/>
            <person name="Wu D."/>
            <person name="Spring S."/>
            <person name="Schroeder M."/>
            <person name="Brambilla E."/>
            <person name="Klenk H.-P."/>
            <person name="Eisen J.A."/>
        </authorList>
    </citation>
    <scope>NUCLEOTIDE SEQUENCE [LARGE SCALE GENOMIC DNA]</scope>
    <source>
        <strain evidence="2">ATCC BAA-1237 / DSM 17374 / SPN1</strain>
    </source>
</reference>
<dbReference type="RefSeq" id="WP_013738647.1">
    <property type="nucleotide sequence ID" value="NC_015436.1"/>
</dbReference>
<dbReference type="HOGENOM" id="CLU_876202_0_0_12"/>
<accession>F4GI92</accession>